<dbReference type="Proteomes" id="UP000011744">
    <property type="component" value="Unassembled WGS sequence"/>
</dbReference>
<accession>M2Z4X8</accession>
<comment type="similarity">
    <text evidence="2">Belongs to the TerC family.</text>
</comment>
<dbReference type="AlphaFoldDB" id="M2Z4X8"/>
<reference evidence="7 8" key="1">
    <citation type="journal article" date="2014" name="Genome Announc.">
        <title>Draft Genome Sequence of Magnetospirillum sp. Strain SO-1, a Freshwater Magnetotactic Bacterium Isolated from the Ol'khovka River, Russia.</title>
        <authorList>
            <person name="Grouzdev D.S."/>
            <person name="Dziuba M.V."/>
            <person name="Sukhacheva M.S."/>
            <person name="Mardanov A.V."/>
            <person name="Beletskiy A.V."/>
            <person name="Kuznetsov B.B."/>
            <person name="Skryabin K.G."/>
        </authorList>
    </citation>
    <scope>NUCLEOTIDE SEQUENCE [LARGE SCALE GENOMIC DNA]</scope>
    <source>
        <strain evidence="7 8">SO-1</strain>
    </source>
</reference>
<evidence type="ECO:0000256" key="3">
    <source>
        <dbReference type="ARBA" id="ARBA00022692"/>
    </source>
</evidence>
<keyword evidence="5 6" id="KW-0472">Membrane</keyword>
<feature type="transmembrane region" description="Helical" evidence="6">
    <location>
        <begin position="12"/>
        <end position="32"/>
    </location>
</feature>
<evidence type="ECO:0000256" key="2">
    <source>
        <dbReference type="ARBA" id="ARBA00007511"/>
    </source>
</evidence>
<comment type="subcellular location">
    <subcellularLocation>
        <location evidence="1">Membrane</location>
        <topology evidence="1">Multi-pass membrane protein</topology>
    </subcellularLocation>
</comment>
<keyword evidence="4 6" id="KW-1133">Transmembrane helix</keyword>
<dbReference type="Pfam" id="PF03741">
    <property type="entry name" value="TerC"/>
    <property type="match status" value="1"/>
</dbReference>
<evidence type="ECO:0000313" key="7">
    <source>
        <dbReference type="EMBL" id="EME69395.1"/>
    </source>
</evidence>
<comment type="caution">
    <text evidence="7">The sequence shown here is derived from an EMBL/GenBank/DDBJ whole genome shotgun (WGS) entry which is preliminary data.</text>
</comment>
<feature type="transmembrane region" description="Helical" evidence="6">
    <location>
        <begin position="164"/>
        <end position="185"/>
    </location>
</feature>
<dbReference type="eggNOG" id="COG0861">
    <property type="taxonomic scope" value="Bacteria"/>
</dbReference>
<organism evidence="7 8">
    <name type="scientific">Paramagnetospirillum caucaseum</name>
    <dbReference type="NCBI Taxonomy" id="1244869"/>
    <lineage>
        <taxon>Bacteria</taxon>
        <taxon>Pseudomonadati</taxon>
        <taxon>Pseudomonadota</taxon>
        <taxon>Alphaproteobacteria</taxon>
        <taxon>Rhodospirillales</taxon>
        <taxon>Magnetospirillaceae</taxon>
        <taxon>Paramagnetospirillum</taxon>
    </lineage>
</organism>
<evidence type="ECO:0000256" key="4">
    <source>
        <dbReference type="ARBA" id="ARBA00022989"/>
    </source>
</evidence>
<feature type="transmembrane region" description="Helical" evidence="6">
    <location>
        <begin position="223"/>
        <end position="241"/>
    </location>
</feature>
<feature type="transmembrane region" description="Helical" evidence="6">
    <location>
        <begin position="53"/>
        <end position="73"/>
    </location>
</feature>
<evidence type="ECO:0000313" key="8">
    <source>
        <dbReference type="Proteomes" id="UP000011744"/>
    </source>
</evidence>
<dbReference type="InterPro" id="IPR005496">
    <property type="entry name" value="Integral_membrane_TerC"/>
</dbReference>
<dbReference type="PATRIC" id="fig|1244869.3.peg.2722"/>
<sequence>MMMAWLSDPEIWLSLATLSLLEIVLGIDNLVYLAIISNRLPERLRPLGRRLGLAFAVVTRLALLGSLSWIVGLVEPVFVVWDHPVSWRDIILIAGGTFLVAKATHEIHGSLEGEEEPVPADGENGTAAKVTQAGLASVVVQIAILDIVFSLDSVITAVGMASELWVMVAAVILASAVMVVAANPLSALITRHPTIKMLALSFLLLIGATLVADGTGFHMPKGYIYFAMAFSLGIEVLNLVARRGKRTPVKLRNPVP</sequence>
<dbReference type="PANTHER" id="PTHR30238">
    <property type="entry name" value="MEMBRANE BOUND PREDICTED REDOX MODULATOR"/>
    <property type="match status" value="1"/>
</dbReference>
<feature type="transmembrane region" description="Helical" evidence="6">
    <location>
        <begin position="197"/>
        <end position="217"/>
    </location>
</feature>
<dbReference type="GO" id="GO:0016020">
    <property type="term" value="C:membrane"/>
    <property type="evidence" value="ECO:0007669"/>
    <property type="project" value="UniProtKB-SubCell"/>
</dbReference>
<keyword evidence="3 6" id="KW-0812">Transmembrane</keyword>
<evidence type="ECO:0000256" key="5">
    <source>
        <dbReference type="ARBA" id="ARBA00023136"/>
    </source>
</evidence>
<gene>
    <name evidence="7" type="ORF">H261_13504</name>
</gene>
<keyword evidence="8" id="KW-1185">Reference proteome</keyword>
<proteinExistence type="inferred from homology"/>
<dbReference type="STRING" id="1244869.H261_13504"/>
<name>M2Z4X8_9PROT</name>
<protein>
    <submittedName>
        <fullName evidence="7">Membrane protein TerC</fullName>
    </submittedName>
</protein>
<evidence type="ECO:0000256" key="1">
    <source>
        <dbReference type="ARBA" id="ARBA00004141"/>
    </source>
</evidence>
<evidence type="ECO:0000256" key="6">
    <source>
        <dbReference type="SAM" id="Phobius"/>
    </source>
</evidence>
<dbReference type="EMBL" id="AONQ01000035">
    <property type="protein sequence ID" value="EME69395.1"/>
    <property type="molecule type" value="Genomic_DNA"/>
</dbReference>
<dbReference type="PANTHER" id="PTHR30238:SF4">
    <property type="entry name" value="SLL1022 PROTEIN"/>
    <property type="match status" value="1"/>
</dbReference>
<dbReference type="RefSeq" id="WP_008618408.1">
    <property type="nucleotide sequence ID" value="NZ_AONQ01000035.1"/>
</dbReference>